<keyword evidence="1" id="KW-1133">Transmembrane helix</keyword>
<dbReference type="AlphaFoldDB" id="A0A2V1DWU6"/>
<sequence length="124" mass="14205">MQIRTPHHKEKNGKPYRSVMIFFTSLFSLPRVILTLLNLPIPFPPTTTAFSVDFLIQYFSSLETPNCPTSISRKSYIIITKKEISTPWLTYTPLPRARARARNITQPQTSLSNSKIKKVPIQCP</sequence>
<gene>
    <name evidence="2" type="ORF">DM02DRAFT_279485</name>
</gene>
<proteinExistence type="predicted"/>
<evidence type="ECO:0000313" key="3">
    <source>
        <dbReference type="Proteomes" id="UP000244855"/>
    </source>
</evidence>
<name>A0A2V1DWU6_9PLEO</name>
<reference evidence="2 3" key="1">
    <citation type="journal article" date="2018" name="Sci. Rep.">
        <title>Comparative genomics provides insights into the lifestyle and reveals functional heterogeneity of dark septate endophytic fungi.</title>
        <authorList>
            <person name="Knapp D.G."/>
            <person name="Nemeth J.B."/>
            <person name="Barry K."/>
            <person name="Hainaut M."/>
            <person name="Henrissat B."/>
            <person name="Johnson J."/>
            <person name="Kuo A."/>
            <person name="Lim J.H.P."/>
            <person name="Lipzen A."/>
            <person name="Nolan M."/>
            <person name="Ohm R.A."/>
            <person name="Tamas L."/>
            <person name="Grigoriev I.V."/>
            <person name="Spatafora J.W."/>
            <person name="Nagy L.G."/>
            <person name="Kovacs G.M."/>
        </authorList>
    </citation>
    <scope>NUCLEOTIDE SEQUENCE [LARGE SCALE GENOMIC DNA]</scope>
    <source>
        <strain evidence="2 3">DSE2036</strain>
    </source>
</reference>
<keyword evidence="1" id="KW-0812">Transmembrane</keyword>
<keyword evidence="3" id="KW-1185">Reference proteome</keyword>
<dbReference type="EMBL" id="KZ805338">
    <property type="protein sequence ID" value="PVI02823.1"/>
    <property type="molecule type" value="Genomic_DNA"/>
</dbReference>
<dbReference type="Proteomes" id="UP000244855">
    <property type="component" value="Unassembled WGS sequence"/>
</dbReference>
<feature type="transmembrane region" description="Helical" evidence="1">
    <location>
        <begin position="21"/>
        <end position="41"/>
    </location>
</feature>
<evidence type="ECO:0000313" key="2">
    <source>
        <dbReference type="EMBL" id="PVI02823.1"/>
    </source>
</evidence>
<organism evidence="2 3">
    <name type="scientific">Periconia macrospinosa</name>
    <dbReference type="NCBI Taxonomy" id="97972"/>
    <lineage>
        <taxon>Eukaryota</taxon>
        <taxon>Fungi</taxon>
        <taxon>Dikarya</taxon>
        <taxon>Ascomycota</taxon>
        <taxon>Pezizomycotina</taxon>
        <taxon>Dothideomycetes</taxon>
        <taxon>Pleosporomycetidae</taxon>
        <taxon>Pleosporales</taxon>
        <taxon>Massarineae</taxon>
        <taxon>Periconiaceae</taxon>
        <taxon>Periconia</taxon>
    </lineage>
</organism>
<accession>A0A2V1DWU6</accession>
<protein>
    <submittedName>
        <fullName evidence="2">Uncharacterized protein</fullName>
    </submittedName>
</protein>
<evidence type="ECO:0000256" key="1">
    <source>
        <dbReference type="SAM" id="Phobius"/>
    </source>
</evidence>
<keyword evidence="1" id="KW-0472">Membrane</keyword>